<sequence>MNPHLVQALQQEFQLSAQDIADIFWLACHIDQYSESVTPPEEASASPGAEPPTDSSSSSQPPTEPAPQPPNPEDSATTPPENLPENQPPAPATPATPQPPQGEIVPKPEPSQTAAGGGGLPISVPDAPSLREPLTLARVLKPLMRRVSGGRDWVIDEVATSEQIASQGIWIPVLRPRLEPWLDLDLVIEDSLSMLLWRHTLRDLEKLLKNYGIFRDVRVWSLLTDNPEAVKIRRGIGATAKHQAPRSPKELVDPTGRRLVIVVSDCVSKVWREGKMTPILDLWAKRGLMAILQMLPEWMWKRSGLGWEALVRLQGLNPGDWNQNLKVDEFPLWWDEEVAHSVVKVPIFTLEPESVGTWARLLAGKGKVWAAGYLFKCAEHQGRRRRPNSGGELTAEKRVNGFRATASRVGRKLAGLLAAAPVITLPVVRLIQENLLKESLPVHVAEVFLGGLLQPISEINIDTDPELVQYDFMPGVRELLLELMPVDETVRVIDEISGYVARNLGFAVEDFGAILRNPQQLGEGEVQGNAIAFARVTAQVLRSLGGAYIEYAEQLESSSVVEEPPPPTEEPEPEENQQTVLERFWAQLLQAEMEGDTAAVHQVMRENMGLIVPELGEIIAQFVQRVLAENPDQAEEIAQLVESTCISIQEFPEGRYAETLEIAIRGYDALLALGADNSAKARTLTNLGNVYRTRAELGMNLAANLERAIAAYDEAAAIRRRLGLDKDLSSTLTNLGNAYRTQAELGMNPAANLERAITAYDEAAGIRRRLGLDKDLSSTLTNLGNAYRTQAELGMNPAANLERAIVCYEAALEVYTRDAYPEQWASLQNNLGSAYSERIKGDPAENIERAIAYYKSALSIYTPSSFPFECLTTARNLGDLTYNLQNWEIAIEGYNQAILAIEQSRYWASSEATKRELIANSLDIYQNMVQACINHQDYAQALLTVERSKSRTLIELLNSAHLYPKNATDEQKQRISDLRRQIAIYQQQLAFTPRDTLTPTTENNPNQPSPETLIRQQLEAANQQLQALLTELADPNFTLTQQVLPELPDLSRLLPPQTALIEWYLPSEADSGFYAFLVSRRRDEQIQITPHHFSAEDRQHLDQAISDYRSNYGQPTWNDQLPQRLETLSAALQLPRFLGELSQIKQLILIPHRELHIIPLHALPVSLPSPSGSETKPLQDWFPVQYAPSCQILDSLQQRPPLKREIAPFFAIQNPTEDLDYAEWGVELLRRQFSPHQVLRRHQATRDNLTQLQTQTFLEQSHTVHFACHAAFDDRNPLNSYLRLANREKLTFADIVNDLNLPVCRLVVLCSDKTGLVEISPTDDYVGLSSAFLLSGARTVVASLWNVDELAATLVMLRLYHILPDYPSVAVALQAAQTWLRGVSCDDVLDWLKHEFKATEEELEEVEDRLSLFEHDPPFESPCYWAAFVAIAGLSG</sequence>
<dbReference type="RefSeq" id="WP_006670063.1">
    <property type="nucleotide sequence ID" value="NZ_ABYK01000036.1"/>
</dbReference>
<accession>B5W5J7</accession>
<evidence type="ECO:0000313" key="5">
    <source>
        <dbReference type="Proteomes" id="UP000004061"/>
    </source>
</evidence>
<feature type="coiled-coil region" evidence="1">
    <location>
        <begin position="968"/>
        <end position="1031"/>
    </location>
</feature>
<feature type="region of interest" description="Disordered" evidence="2">
    <location>
        <begin position="556"/>
        <end position="577"/>
    </location>
</feature>
<dbReference type="Pfam" id="PF12770">
    <property type="entry name" value="CHAT"/>
    <property type="match status" value="1"/>
</dbReference>
<dbReference type="InterPro" id="IPR011990">
    <property type="entry name" value="TPR-like_helical_dom_sf"/>
</dbReference>
<dbReference type="Gene3D" id="1.25.40.10">
    <property type="entry name" value="Tetratricopeptide repeat domain"/>
    <property type="match status" value="2"/>
</dbReference>
<keyword evidence="1" id="KW-0175">Coiled coil</keyword>
<dbReference type="PANTHER" id="PTHR10098">
    <property type="entry name" value="RAPSYN-RELATED"/>
    <property type="match status" value="1"/>
</dbReference>
<protein>
    <recommendedName>
        <fullName evidence="3">CHAT domain-containing protein</fullName>
    </recommendedName>
</protein>
<feature type="compositionally biased region" description="Pro residues" evidence="2">
    <location>
        <begin position="62"/>
        <end position="72"/>
    </location>
</feature>
<comment type="caution">
    <text evidence="4">The sequence shown here is derived from an EMBL/GenBank/DDBJ whole genome shotgun (WGS) entry which is preliminary data.</text>
</comment>
<dbReference type="InterPro" id="IPR047738">
    <property type="entry name" value="SAV_2336-like_N"/>
</dbReference>
<dbReference type="SUPFAM" id="SSF48452">
    <property type="entry name" value="TPR-like"/>
    <property type="match status" value="1"/>
</dbReference>
<feature type="compositionally biased region" description="Pro residues" evidence="2">
    <location>
        <begin position="86"/>
        <end position="100"/>
    </location>
</feature>
<feature type="domain" description="CHAT" evidence="3">
    <location>
        <begin position="1126"/>
        <end position="1431"/>
    </location>
</feature>
<proteinExistence type="predicted"/>
<gene>
    <name evidence="4" type="ORF">AmaxDRAFT_4046</name>
</gene>
<feature type="compositionally biased region" description="Low complexity" evidence="2">
    <location>
        <begin position="51"/>
        <end position="61"/>
    </location>
</feature>
<evidence type="ECO:0000256" key="2">
    <source>
        <dbReference type="SAM" id="MobiDB-lite"/>
    </source>
</evidence>
<evidence type="ECO:0000313" key="4">
    <source>
        <dbReference type="EMBL" id="EDZ93162.1"/>
    </source>
</evidence>
<dbReference type="Pfam" id="PF14938">
    <property type="entry name" value="SNAP"/>
    <property type="match status" value="1"/>
</dbReference>
<reference evidence="4 5" key="1">
    <citation type="journal article" date="2011" name="Appl. Environ. Microbiol.">
        <title>Contribution of a Sodium Ion Gradient to Energy Conservation during Fermentation in the Cyanobacterium Arthrospira (Spirulina) maxima CS-328.</title>
        <authorList>
            <person name="Carrieri D."/>
            <person name="Ananyev G."/>
            <person name="Lenz O."/>
            <person name="Bryant D.A."/>
            <person name="Dismukes G.C."/>
        </authorList>
    </citation>
    <scope>NUCLEOTIDE SEQUENCE [LARGE SCALE GENOMIC DNA]</scope>
    <source>
        <strain evidence="4 5">CS-328</strain>
    </source>
</reference>
<evidence type="ECO:0000259" key="3">
    <source>
        <dbReference type="Pfam" id="PF12770"/>
    </source>
</evidence>
<dbReference type="InterPro" id="IPR024983">
    <property type="entry name" value="CHAT_dom"/>
</dbReference>
<dbReference type="PANTHER" id="PTHR10098:SF108">
    <property type="entry name" value="TETRATRICOPEPTIDE REPEAT PROTEIN 28"/>
    <property type="match status" value="1"/>
</dbReference>
<organism evidence="4 5">
    <name type="scientific">Limnospira maxima CS-328</name>
    <dbReference type="NCBI Taxonomy" id="513049"/>
    <lineage>
        <taxon>Bacteria</taxon>
        <taxon>Bacillati</taxon>
        <taxon>Cyanobacteriota</taxon>
        <taxon>Cyanophyceae</taxon>
        <taxon>Oscillatoriophycideae</taxon>
        <taxon>Oscillatoriales</taxon>
        <taxon>Sirenicapillariaceae</taxon>
        <taxon>Limnospira</taxon>
    </lineage>
</organism>
<dbReference type="Proteomes" id="UP000004061">
    <property type="component" value="Unassembled WGS sequence"/>
</dbReference>
<feature type="coiled-coil region" evidence="1">
    <location>
        <begin position="1389"/>
        <end position="1416"/>
    </location>
</feature>
<dbReference type="EMBL" id="ABYK01000036">
    <property type="protein sequence ID" value="EDZ93162.1"/>
    <property type="molecule type" value="Genomic_DNA"/>
</dbReference>
<feature type="region of interest" description="Disordered" evidence="2">
    <location>
        <begin position="36"/>
        <end position="128"/>
    </location>
</feature>
<name>B5W5J7_LIMMA</name>
<keyword evidence="5" id="KW-1185">Reference proteome</keyword>
<dbReference type="NCBIfam" id="NF041121">
    <property type="entry name" value="SAV_2336_NTERM"/>
    <property type="match status" value="1"/>
</dbReference>
<evidence type="ECO:0000256" key="1">
    <source>
        <dbReference type="SAM" id="Coils"/>
    </source>
</evidence>